<dbReference type="Proteomes" id="UP000620124">
    <property type="component" value="Unassembled WGS sequence"/>
</dbReference>
<name>A0A8H6YV28_9AGAR</name>
<organism evidence="3 4">
    <name type="scientific">Mycena venus</name>
    <dbReference type="NCBI Taxonomy" id="2733690"/>
    <lineage>
        <taxon>Eukaryota</taxon>
        <taxon>Fungi</taxon>
        <taxon>Dikarya</taxon>
        <taxon>Basidiomycota</taxon>
        <taxon>Agaricomycotina</taxon>
        <taxon>Agaricomycetes</taxon>
        <taxon>Agaricomycetidae</taxon>
        <taxon>Agaricales</taxon>
        <taxon>Marasmiineae</taxon>
        <taxon>Mycenaceae</taxon>
        <taxon>Mycena</taxon>
    </lineage>
</organism>
<feature type="region of interest" description="Disordered" evidence="1">
    <location>
        <begin position="1"/>
        <end position="237"/>
    </location>
</feature>
<feature type="compositionally biased region" description="Low complexity" evidence="1">
    <location>
        <begin position="75"/>
        <end position="88"/>
    </location>
</feature>
<evidence type="ECO:0000259" key="2">
    <source>
        <dbReference type="SMART" id="SM01406"/>
    </source>
</evidence>
<dbReference type="EMBL" id="JACAZI010000003">
    <property type="protein sequence ID" value="KAF7365759.1"/>
    <property type="molecule type" value="Genomic_DNA"/>
</dbReference>
<feature type="compositionally biased region" description="Acidic residues" evidence="1">
    <location>
        <begin position="18"/>
        <end position="34"/>
    </location>
</feature>
<evidence type="ECO:0000313" key="4">
    <source>
        <dbReference type="Proteomes" id="UP000620124"/>
    </source>
</evidence>
<feature type="compositionally biased region" description="Basic and acidic residues" evidence="1">
    <location>
        <begin position="166"/>
        <end position="186"/>
    </location>
</feature>
<reference evidence="3" key="1">
    <citation type="submission" date="2020-05" db="EMBL/GenBank/DDBJ databases">
        <title>Mycena genomes resolve the evolution of fungal bioluminescence.</title>
        <authorList>
            <person name="Tsai I.J."/>
        </authorList>
    </citation>
    <scope>NUCLEOTIDE SEQUENCE</scope>
    <source>
        <strain evidence="3">CCC161011</strain>
    </source>
</reference>
<accession>A0A8H6YV28</accession>
<comment type="caution">
    <text evidence="3">The sequence shown here is derived from an EMBL/GenBank/DDBJ whole genome shotgun (WGS) entry which is preliminary data.</text>
</comment>
<dbReference type="GO" id="GO:0031011">
    <property type="term" value="C:Ino80 complex"/>
    <property type="evidence" value="ECO:0007669"/>
    <property type="project" value="InterPro"/>
</dbReference>
<proteinExistence type="predicted"/>
<dbReference type="InterPro" id="IPR006880">
    <property type="entry name" value="INO80B_C"/>
</dbReference>
<feature type="compositionally biased region" description="Acidic residues" evidence="1">
    <location>
        <begin position="46"/>
        <end position="72"/>
    </location>
</feature>
<feature type="compositionally biased region" description="Polar residues" evidence="1">
    <location>
        <begin position="92"/>
        <end position="101"/>
    </location>
</feature>
<protein>
    <submittedName>
        <fullName evidence="3">PAPA-1 domain-containing protein</fullName>
    </submittedName>
</protein>
<evidence type="ECO:0000313" key="3">
    <source>
        <dbReference type="EMBL" id="KAF7365759.1"/>
    </source>
</evidence>
<feature type="domain" description="INO80 complex subunit B-like conserved region" evidence="2">
    <location>
        <begin position="164"/>
        <end position="286"/>
    </location>
</feature>
<dbReference type="AlphaFoldDB" id="A0A8H6YV28"/>
<dbReference type="OrthoDB" id="2021186at2759"/>
<gene>
    <name evidence="3" type="ORF">MVEN_00449700</name>
</gene>
<sequence length="366" mass="39058">MQISNDDEPHPTSSSDPADMDIDEEPQSEEEQVEVDVLPDAASESEASEAAEGEAEVEEPEEYELEDEDDEIQESRSPSVAAPAAKSPPENKIQTTAVQVQSEDSEESTEEEMPQNVRLTKRQAALAKARKGVASSETSADEDQEQEEPAPNKKKRGAALDPSEVALRKEESARKRRNVSEKKLQNEKVPSAFSPRPLTASSKSNPAPRARNKRTTALSEVPTPVAPSEGERAGSVDVPVGDGIEEQAEKDGDAAAAQALPTMYRWISTTRADLNPTSTSSSADDDNEKAAKAVMTISLSLPASVALAIQPLDAEMPPAAPEKPLARVPAVCGVAGCGKDRRYRLVGGEWGAGACGMVHLKILEGR</sequence>
<keyword evidence="4" id="KW-1185">Reference proteome</keyword>
<feature type="compositionally biased region" description="Acidic residues" evidence="1">
    <location>
        <begin position="103"/>
        <end position="113"/>
    </location>
</feature>
<feature type="compositionally biased region" description="Acidic residues" evidence="1">
    <location>
        <begin position="139"/>
        <end position="148"/>
    </location>
</feature>
<evidence type="ECO:0000256" key="1">
    <source>
        <dbReference type="SAM" id="MobiDB-lite"/>
    </source>
</evidence>
<dbReference type="SMART" id="SM01406">
    <property type="entry name" value="PAPA-1"/>
    <property type="match status" value="1"/>
</dbReference>